<proteinExistence type="predicted"/>
<evidence type="ECO:0000313" key="2">
    <source>
        <dbReference type="EMBL" id="CAD8103664.1"/>
    </source>
</evidence>
<protein>
    <submittedName>
        <fullName evidence="2">Uncharacterized protein</fullName>
    </submittedName>
</protein>
<organism evidence="2 3">
    <name type="scientific">Paramecium sonneborni</name>
    <dbReference type="NCBI Taxonomy" id="65129"/>
    <lineage>
        <taxon>Eukaryota</taxon>
        <taxon>Sar</taxon>
        <taxon>Alveolata</taxon>
        <taxon>Ciliophora</taxon>
        <taxon>Intramacronucleata</taxon>
        <taxon>Oligohymenophorea</taxon>
        <taxon>Peniculida</taxon>
        <taxon>Parameciidae</taxon>
        <taxon>Paramecium</taxon>
    </lineage>
</organism>
<keyword evidence="3" id="KW-1185">Reference proteome</keyword>
<dbReference type="Proteomes" id="UP000692954">
    <property type="component" value="Unassembled WGS sequence"/>
</dbReference>
<gene>
    <name evidence="2" type="ORF">PSON_ATCC_30995.1.T0800208</name>
</gene>
<evidence type="ECO:0000313" key="3">
    <source>
        <dbReference type="Proteomes" id="UP000692954"/>
    </source>
</evidence>
<reference evidence="2" key="1">
    <citation type="submission" date="2021-01" db="EMBL/GenBank/DDBJ databases">
        <authorList>
            <consortium name="Genoscope - CEA"/>
            <person name="William W."/>
        </authorList>
    </citation>
    <scope>NUCLEOTIDE SEQUENCE</scope>
</reference>
<dbReference type="EMBL" id="CAJJDN010000080">
    <property type="protein sequence ID" value="CAD8103664.1"/>
    <property type="molecule type" value="Genomic_DNA"/>
</dbReference>
<sequence>MKAKAIIQFKYSKWVQNKNRQSYKILCSTLKVFYFNTSRNTQNFKNKFEASERRRQKQAKSQKTINSSLITSVIKNQQIIGNNVNLGCTYKESKRQVSSCTQKLQGFLSQNQFTY</sequence>
<accession>A0A8S1PLH7</accession>
<dbReference type="AlphaFoldDB" id="A0A8S1PLH7"/>
<comment type="caution">
    <text evidence="2">The sequence shown here is derived from an EMBL/GenBank/DDBJ whole genome shotgun (WGS) entry which is preliminary data.</text>
</comment>
<name>A0A8S1PLH7_9CILI</name>
<evidence type="ECO:0000256" key="1">
    <source>
        <dbReference type="SAM" id="MobiDB-lite"/>
    </source>
</evidence>
<feature type="region of interest" description="Disordered" evidence="1">
    <location>
        <begin position="46"/>
        <end position="65"/>
    </location>
</feature>